<dbReference type="EMBL" id="VHSH01000014">
    <property type="protein sequence ID" value="TQV71282.1"/>
    <property type="molecule type" value="Genomic_DNA"/>
</dbReference>
<keyword evidence="3" id="KW-1185">Reference proteome</keyword>
<evidence type="ECO:0000313" key="3">
    <source>
        <dbReference type="Proteomes" id="UP000315252"/>
    </source>
</evidence>
<dbReference type="AlphaFoldDB" id="A0A545T261"/>
<dbReference type="RefSeq" id="WP_142899575.1">
    <property type="nucleotide sequence ID" value="NZ_ML660065.1"/>
</dbReference>
<reference evidence="2 3" key="1">
    <citation type="submission" date="2019-06" db="EMBL/GenBank/DDBJ databases">
        <title>Whole genome sequence for Rhodospirillaceae sp. R148.</title>
        <authorList>
            <person name="Wang G."/>
        </authorList>
    </citation>
    <scope>NUCLEOTIDE SEQUENCE [LARGE SCALE GENOMIC DNA]</scope>
    <source>
        <strain evidence="2 3">R148</strain>
    </source>
</reference>
<proteinExistence type="predicted"/>
<accession>A0A545T261</accession>
<dbReference type="InterPro" id="IPR019301">
    <property type="entry name" value="Flagellar_prot_FlgJ_N"/>
</dbReference>
<gene>
    <name evidence="2" type="ORF">FKG95_26980</name>
</gene>
<organism evidence="2 3">
    <name type="scientific">Denitrobaculum tricleocarpae</name>
    <dbReference type="NCBI Taxonomy" id="2591009"/>
    <lineage>
        <taxon>Bacteria</taxon>
        <taxon>Pseudomonadati</taxon>
        <taxon>Pseudomonadota</taxon>
        <taxon>Alphaproteobacteria</taxon>
        <taxon>Rhodospirillales</taxon>
        <taxon>Rhodospirillaceae</taxon>
        <taxon>Denitrobaculum</taxon>
    </lineage>
</organism>
<feature type="domain" description="Flagellar protein FlgJ N-terminal" evidence="1">
    <location>
        <begin position="72"/>
        <end position="112"/>
    </location>
</feature>
<evidence type="ECO:0000313" key="2">
    <source>
        <dbReference type="EMBL" id="TQV71282.1"/>
    </source>
</evidence>
<protein>
    <recommendedName>
        <fullName evidence="1">Flagellar protein FlgJ N-terminal domain-containing protein</fullName>
    </recommendedName>
</protein>
<comment type="caution">
    <text evidence="2">The sequence shown here is derived from an EMBL/GenBank/DDBJ whole genome shotgun (WGS) entry which is preliminary data.</text>
</comment>
<dbReference type="Proteomes" id="UP000315252">
    <property type="component" value="Unassembled WGS sequence"/>
</dbReference>
<dbReference type="OrthoDB" id="7862954at2"/>
<name>A0A545T261_9PROT</name>
<dbReference type="Pfam" id="PF10135">
    <property type="entry name" value="Rod-binding"/>
    <property type="match status" value="1"/>
</dbReference>
<sequence>MDNLNQYNALFSNAAGNASVQKAAADVRNLSNATQSKGGPSEQKIAYAKQAAEDFEAVFLAQMLGPIFDSLETEGPFGGGPGEKIFRSMLVQEYGKSIAKSGGIGISDAVQREILQLQEVA</sequence>
<evidence type="ECO:0000259" key="1">
    <source>
        <dbReference type="Pfam" id="PF10135"/>
    </source>
</evidence>